<keyword evidence="3" id="KW-1185">Reference proteome</keyword>
<dbReference type="InterPro" id="IPR036397">
    <property type="entry name" value="RNaseH_sf"/>
</dbReference>
<evidence type="ECO:0000313" key="2">
    <source>
        <dbReference type="EMBL" id="MDM5271433.1"/>
    </source>
</evidence>
<dbReference type="CDD" id="cd06127">
    <property type="entry name" value="DEDDh"/>
    <property type="match status" value="1"/>
</dbReference>
<protein>
    <submittedName>
        <fullName evidence="2">3'-5' exonuclease</fullName>
    </submittedName>
</protein>
<dbReference type="RefSeq" id="WP_289412874.1">
    <property type="nucleotide sequence ID" value="NZ_JAQIBD010000001.1"/>
</dbReference>
<dbReference type="Pfam" id="PF00929">
    <property type="entry name" value="RNase_T"/>
    <property type="match status" value="1"/>
</dbReference>
<dbReference type="PANTHER" id="PTHR30231:SF41">
    <property type="entry name" value="DNA POLYMERASE III SUBUNIT EPSILON"/>
    <property type="match status" value="1"/>
</dbReference>
<keyword evidence="2" id="KW-0269">Exonuclease</keyword>
<dbReference type="Proteomes" id="UP001169069">
    <property type="component" value="Unassembled WGS sequence"/>
</dbReference>
<dbReference type="GO" id="GO:0004527">
    <property type="term" value="F:exonuclease activity"/>
    <property type="evidence" value="ECO:0007669"/>
    <property type="project" value="UniProtKB-KW"/>
</dbReference>
<reference evidence="2" key="1">
    <citation type="submission" date="2023-01" db="EMBL/GenBank/DDBJ databases">
        <title>Sulfurovum sp. zt1-1 genome assembly.</title>
        <authorList>
            <person name="Wang J."/>
        </authorList>
    </citation>
    <scope>NUCLEOTIDE SEQUENCE</scope>
    <source>
        <strain evidence="2">Zt1-1</strain>
    </source>
</reference>
<dbReference type="NCBIfam" id="NF006316">
    <property type="entry name" value="PRK08517.1"/>
    <property type="match status" value="1"/>
</dbReference>
<sequence length="269" mass="30728">MQKVFEELTNAFRQHKGVLTPEQYEHIAIKHTTLLEDADTIFILLQASGYPISQREDESYQLDTYFTPYYEQHYCVIDIETNGSKPGDSQIIEIGAVMVKNGQIIDRFETFVECAFLPEYITKITGIEPQDLIGAPSRKEALTKLRYFMGDAVFVAHNANFDYSFLGASFERFGLGNIGNPKLCSIDLAKRTFESERYGLAYLIDFLGIDMATHHRAYSDAYCAYQVMRKSFETVPDYVRSADDLIVFSTSSRKARTKKKEEVKNSSDE</sequence>
<accession>A0ABT7QX75</accession>
<gene>
    <name evidence="2" type="ORF">PGH07_04520</name>
</gene>
<dbReference type="SUPFAM" id="SSF53098">
    <property type="entry name" value="Ribonuclease H-like"/>
    <property type="match status" value="1"/>
</dbReference>
<dbReference type="PANTHER" id="PTHR30231">
    <property type="entry name" value="DNA POLYMERASE III SUBUNIT EPSILON"/>
    <property type="match status" value="1"/>
</dbReference>
<evidence type="ECO:0000259" key="1">
    <source>
        <dbReference type="SMART" id="SM00479"/>
    </source>
</evidence>
<dbReference type="InterPro" id="IPR012337">
    <property type="entry name" value="RNaseH-like_sf"/>
</dbReference>
<comment type="caution">
    <text evidence="2">The sequence shown here is derived from an EMBL/GenBank/DDBJ whole genome shotgun (WGS) entry which is preliminary data.</text>
</comment>
<dbReference type="NCBIfam" id="TIGR00573">
    <property type="entry name" value="dnaq"/>
    <property type="match status" value="1"/>
</dbReference>
<name>A0ABT7QX75_9BACT</name>
<keyword evidence="2" id="KW-0540">Nuclease</keyword>
<evidence type="ECO:0000313" key="3">
    <source>
        <dbReference type="Proteomes" id="UP001169069"/>
    </source>
</evidence>
<dbReference type="SMART" id="SM00479">
    <property type="entry name" value="EXOIII"/>
    <property type="match status" value="1"/>
</dbReference>
<proteinExistence type="predicted"/>
<organism evidence="2 3">
    <name type="scientific">Sulfurovum zhangzhouensis</name>
    <dbReference type="NCBI Taxonomy" id="3019067"/>
    <lineage>
        <taxon>Bacteria</taxon>
        <taxon>Pseudomonadati</taxon>
        <taxon>Campylobacterota</taxon>
        <taxon>Epsilonproteobacteria</taxon>
        <taxon>Campylobacterales</taxon>
        <taxon>Sulfurovaceae</taxon>
        <taxon>Sulfurovum</taxon>
    </lineage>
</organism>
<dbReference type="InterPro" id="IPR013520">
    <property type="entry name" value="Ribonucl_H"/>
</dbReference>
<dbReference type="InterPro" id="IPR006054">
    <property type="entry name" value="DnaQ"/>
</dbReference>
<feature type="domain" description="Exonuclease" evidence="1">
    <location>
        <begin position="73"/>
        <end position="237"/>
    </location>
</feature>
<dbReference type="Gene3D" id="3.30.420.10">
    <property type="entry name" value="Ribonuclease H-like superfamily/Ribonuclease H"/>
    <property type="match status" value="1"/>
</dbReference>
<keyword evidence="2" id="KW-0378">Hydrolase</keyword>
<dbReference type="EMBL" id="JAQIBD010000001">
    <property type="protein sequence ID" value="MDM5271433.1"/>
    <property type="molecule type" value="Genomic_DNA"/>
</dbReference>